<feature type="compositionally biased region" description="Low complexity" evidence="2">
    <location>
        <begin position="23"/>
        <end position="49"/>
    </location>
</feature>
<evidence type="ECO:0000313" key="3">
    <source>
        <dbReference type="EMBL" id="KAJ9141973.1"/>
    </source>
</evidence>
<keyword evidence="4" id="KW-1185">Reference proteome</keyword>
<feature type="coiled-coil region" evidence="1">
    <location>
        <begin position="165"/>
        <end position="211"/>
    </location>
</feature>
<comment type="caution">
    <text evidence="3">The sequence shown here is derived from an EMBL/GenBank/DDBJ whole genome shotgun (WGS) entry which is preliminary data.</text>
</comment>
<reference evidence="3" key="1">
    <citation type="submission" date="2022-07" db="EMBL/GenBank/DDBJ databases">
        <title>Fungi with potential for degradation of polypropylene.</title>
        <authorList>
            <person name="Gostincar C."/>
        </authorList>
    </citation>
    <scope>NUCLEOTIDE SEQUENCE</scope>
    <source>
        <strain evidence="3">EXF-13308</strain>
    </source>
</reference>
<feature type="region of interest" description="Disordered" evidence="2">
    <location>
        <begin position="1"/>
        <end position="97"/>
    </location>
</feature>
<name>A0AA38VMP7_9PEZI</name>
<evidence type="ECO:0000256" key="2">
    <source>
        <dbReference type="SAM" id="MobiDB-lite"/>
    </source>
</evidence>
<evidence type="ECO:0000313" key="4">
    <source>
        <dbReference type="Proteomes" id="UP001174694"/>
    </source>
</evidence>
<dbReference type="AlphaFoldDB" id="A0AA38VMP7"/>
<feature type="compositionally biased region" description="Low complexity" evidence="2">
    <location>
        <begin position="62"/>
        <end position="97"/>
    </location>
</feature>
<gene>
    <name evidence="3" type="ORF">NKR23_g7572</name>
</gene>
<dbReference type="Proteomes" id="UP001174694">
    <property type="component" value="Unassembled WGS sequence"/>
</dbReference>
<evidence type="ECO:0000256" key="1">
    <source>
        <dbReference type="SAM" id="Coils"/>
    </source>
</evidence>
<protein>
    <submittedName>
        <fullName evidence="3">Involucrin repeat protein</fullName>
    </submittedName>
</protein>
<keyword evidence="1" id="KW-0175">Coiled coil</keyword>
<dbReference type="EMBL" id="JANBVO010000024">
    <property type="protein sequence ID" value="KAJ9141973.1"/>
    <property type="molecule type" value="Genomic_DNA"/>
</dbReference>
<sequence length="483" mass="51903">MSSPDKRRGAGNPTGQSHALRPANTGSSGASNSNNSSSSNNPRHNANSAVISPPPRAALTGPSSSSSSPSPDDRTATGASSSSSTPAPSRRDSSATSTAAAAVAAAAAATQLVREKDQRIASLERELSVMEDEFARELGRLSRAESETATFWQAKHSALHQQFLRADTELRLARAEADARAAERGELLAGLDAARREARAREEEARGLRAQVRGLKEWVSTSTRAAGGQQASDEVFGEGMARLGNGLQNWVIVNFRKAKFDISRADEETVRELSDLVPMHEELAQTAKVHLLQSIVSRILVDMVFDAYFVGLSPEEADQLTQVENLLVSFAGATEAVNQWRSLTLTTLKKEAAEKMQTQTSRAVEDVVARVNRLLGAVTDARPAEARDQALRALVHGAVDLSRMLAVQKAVFEVSMPEVLPHQSVVFDHATMEDIGGEDEEGLVQREICCVAFPGIIKRGDENGGHLQFRNVIAKARVLCAPE</sequence>
<organism evidence="3 4">
    <name type="scientific">Pleurostoma richardsiae</name>
    <dbReference type="NCBI Taxonomy" id="41990"/>
    <lineage>
        <taxon>Eukaryota</taxon>
        <taxon>Fungi</taxon>
        <taxon>Dikarya</taxon>
        <taxon>Ascomycota</taxon>
        <taxon>Pezizomycotina</taxon>
        <taxon>Sordariomycetes</taxon>
        <taxon>Sordariomycetidae</taxon>
        <taxon>Calosphaeriales</taxon>
        <taxon>Pleurostomataceae</taxon>
        <taxon>Pleurostoma</taxon>
    </lineage>
</organism>
<accession>A0AA38VMP7</accession>
<feature type="coiled-coil region" evidence="1">
    <location>
        <begin position="106"/>
        <end position="140"/>
    </location>
</feature>
<proteinExistence type="predicted"/>